<reference evidence="2" key="1">
    <citation type="submission" date="2022-08" db="EMBL/GenBank/DDBJ databases">
        <title>A Global Phylogenomic Analysis of the Shiitake Genus Lentinula.</title>
        <authorList>
            <consortium name="DOE Joint Genome Institute"/>
            <person name="Sierra-Patev S."/>
            <person name="Min B."/>
            <person name="Naranjo-Ortiz M."/>
            <person name="Looney B."/>
            <person name="Konkel Z."/>
            <person name="Slot J.C."/>
            <person name="Sakamoto Y."/>
            <person name="Steenwyk J.L."/>
            <person name="Rokas A."/>
            <person name="Carro J."/>
            <person name="Camarero S."/>
            <person name="Ferreira P."/>
            <person name="Molpeceres G."/>
            <person name="Ruiz-Duenas F.J."/>
            <person name="Serrano A."/>
            <person name="Henrissat B."/>
            <person name="Drula E."/>
            <person name="Hughes K.W."/>
            <person name="Mata J.L."/>
            <person name="Ishikawa N.K."/>
            <person name="Vargas-Isla R."/>
            <person name="Ushijima S."/>
            <person name="Smith C.A."/>
            <person name="Ahrendt S."/>
            <person name="Andreopoulos W."/>
            <person name="He G."/>
            <person name="Labutti K."/>
            <person name="Lipzen A."/>
            <person name="Ng V."/>
            <person name="Riley R."/>
            <person name="Sandor L."/>
            <person name="Barry K."/>
            <person name="Martinez A.T."/>
            <person name="Xiao Y."/>
            <person name="Gibbons J.G."/>
            <person name="Terashima K."/>
            <person name="Grigoriev I.V."/>
            <person name="Hibbett D.S."/>
        </authorList>
    </citation>
    <scope>NUCLEOTIDE SEQUENCE</scope>
    <source>
        <strain evidence="2">JLM2183</strain>
    </source>
</reference>
<dbReference type="EMBL" id="JAOTPV010000077">
    <property type="protein sequence ID" value="KAJ4465441.1"/>
    <property type="molecule type" value="Genomic_DNA"/>
</dbReference>
<feature type="region of interest" description="Disordered" evidence="1">
    <location>
        <begin position="317"/>
        <end position="432"/>
    </location>
</feature>
<feature type="compositionally biased region" description="Acidic residues" evidence="1">
    <location>
        <begin position="368"/>
        <end position="379"/>
    </location>
</feature>
<evidence type="ECO:0000313" key="3">
    <source>
        <dbReference type="Proteomes" id="UP001150266"/>
    </source>
</evidence>
<proteinExistence type="predicted"/>
<feature type="compositionally biased region" description="Basic and acidic residues" evidence="1">
    <location>
        <begin position="208"/>
        <end position="222"/>
    </location>
</feature>
<feature type="compositionally biased region" description="Basic and acidic residues" evidence="1">
    <location>
        <begin position="75"/>
        <end position="105"/>
    </location>
</feature>
<feature type="compositionally biased region" description="Low complexity" evidence="1">
    <location>
        <begin position="322"/>
        <end position="333"/>
    </location>
</feature>
<dbReference type="Proteomes" id="UP001150266">
    <property type="component" value="Unassembled WGS sequence"/>
</dbReference>
<feature type="compositionally biased region" description="Basic and acidic residues" evidence="1">
    <location>
        <begin position="335"/>
        <end position="347"/>
    </location>
</feature>
<feature type="region of interest" description="Disordered" evidence="1">
    <location>
        <begin position="1"/>
        <end position="163"/>
    </location>
</feature>
<feature type="compositionally biased region" description="Basic and acidic residues" evidence="1">
    <location>
        <begin position="259"/>
        <end position="269"/>
    </location>
</feature>
<comment type="caution">
    <text evidence="2">The sequence shown here is derived from an EMBL/GenBank/DDBJ whole genome shotgun (WGS) entry which is preliminary data.</text>
</comment>
<feature type="compositionally biased region" description="Low complexity" evidence="1">
    <location>
        <begin position="380"/>
        <end position="389"/>
    </location>
</feature>
<sequence length="452" mass="49176">MSKKNVSSPDHHVKGPPLFLPEVDKDGSKSGSYIPLDDSPRRQTSEILETFRNADRSHEDDQDGEEVRKGKKKTKDVSQTRARAEHSTEKQNVENKENRAKDDILSRVSSETASASKIHPSRAVSRSRAPSPPPSPSRVSSDRVSPHSAQSQVNLSYSGIRPRCPPSRSALLLLGRSALATVAIGGSLGRPYISGHILKAERSQKPLGLCHHDSERPPKEFKPGANGNSTKQTLAKNALALITPSSFRSTSAAKTSIRRGRDIVDEQSRDTGFGPPLKKPRRFPSLMRTDANSLRRAIPPGISMRSTFAPAIADVYAESSDESNSNSIPSSDSVAQKKKEIKGKEKTIEDEEESNSASELRSERSEDREEEESADDDESWSSTNSENSSLRAPSLIAGPPTLTVPSHAASYTDKDDSWGCSSSERSDSHVSFLRADSSTKVFPSYAASDEEA</sequence>
<feature type="compositionally biased region" description="Polar residues" evidence="1">
    <location>
        <begin position="147"/>
        <end position="157"/>
    </location>
</feature>
<feature type="region of interest" description="Disordered" evidence="1">
    <location>
        <begin position="250"/>
        <end position="305"/>
    </location>
</feature>
<accession>A0A9W9DDU0</accession>
<organism evidence="2 3">
    <name type="scientific">Lentinula aciculospora</name>
    <dbReference type="NCBI Taxonomy" id="153920"/>
    <lineage>
        <taxon>Eukaryota</taxon>
        <taxon>Fungi</taxon>
        <taxon>Dikarya</taxon>
        <taxon>Basidiomycota</taxon>
        <taxon>Agaricomycotina</taxon>
        <taxon>Agaricomycetes</taxon>
        <taxon>Agaricomycetidae</taxon>
        <taxon>Agaricales</taxon>
        <taxon>Marasmiineae</taxon>
        <taxon>Omphalotaceae</taxon>
        <taxon>Lentinula</taxon>
    </lineage>
</organism>
<keyword evidence="3" id="KW-1185">Reference proteome</keyword>
<dbReference type="AlphaFoldDB" id="A0A9W9DDU0"/>
<gene>
    <name evidence="2" type="ORF">J3R30DRAFT_3723181</name>
</gene>
<feature type="region of interest" description="Disordered" evidence="1">
    <location>
        <begin position="208"/>
        <end position="230"/>
    </location>
</feature>
<evidence type="ECO:0000313" key="2">
    <source>
        <dbReference type="EMBL" id="KAJ4465441.1"/>
    </source>
</evidence>
<protein>
    <submittedName>
        <fullName evidence="2">Uncharacterized protein</fullName>
    </submittedName>
</protein>
<name>A0A9W9DDU0_9AGAR</name>
<evidence type="ECO:0000256" key="1">
    <source>
        <dbReference type="SAM" id="MobiDB-lite"/>
    </source>
</evidence>